<organism evidence="14 15">
    <name type="scientific">Escallonia rubra</name>
    <dbReference type="NCBI Taxonomy" id="112253"/>
    <lineage>
        <taxon>Eukaryota</taxon>
        <taxon>Viridiplantae</taxon>
        <taxon>Streptophyta</taxon>
        <taxon>Embryophyta</taxon>
        <taxon>Tracheophyta</taxon>
        <taxon>Spermatophyta</taxon>
        <taxon>Magnoliopsida</taxon>
        <taxon>eudicotyledons</taxon>
        <taxon>Gunneridae</taxon>
        <taxon>Pentapetalae</taxon>
        <taxon>asterids</taxon>
        <taxon>campanulids</taxon>
        <taxon>Escalloniales</taxon>
        <taxon>Escalloniaceae</taxon>
        <taxon>Escallonia</taxon>
    </lineage>
</organism>
<dbReference type="GO" id="GO:0098553">
    <property type="term" value="C:lumenal side of endoplasmic reticulum membrane"/>
    <property type="evidence" value="ECO:0007669"/>
    <property type="project" value="TreeGrafter"/>
</dbReference>
<dbReference type="Pfam" id="PF02225">
    <property type="entry name" value="PA"/>
    <property type="match status" value="1"/>
</dbReference>
<comment type="function">
    <text evidence="1">Intramembrane-cleaving aspartic protease (I-CLiP) that cleaves type II membrane signal peptides in the hydrophobic plane of the membrane.</text>
</comment>
<accession>A0AA88QS41</accession>
<proteinExistence type="inferred from homology"/>
<evidence type="ECO:0000256" key="4">
    <source>
        <dbReference type="ARBA" id="ARBA00022670"/>
    </source>
</evidence>
<evidence type="ECO:0000259" key="13">
    <source>
        <dbReference type="Pfam" id="PF02225"/>
    </source>
</evidence>
<comment type="subcellular location">
    <subcellularLocation>
        <location evidence="2">Endosome membrane</location>
        <topology evidence="2">Multi-pass membrane protein</topology>
    </subcellularLocation>
</comment>
<keyword evidence="11" id="KW-0325">Glycoprotein</keyword>
<dbReference type="GO" id="GO:0010008">
    <property type="term" value="C:endosome membrane"/>
    <property type="evidence" value="ECO:0007669"/>
    <property type="project" value="UniProtKB-SubCell"/>
</dbReference>
<feature type="chain" id="PRO_5041742601" description="PA domain-containing protein" evidence="12">
    <location>
        <begin position="27"/>
        <end position="268"/>
    </location>
</feature>
<keyword evidence="4" id="KW-0645">Protease</keyword>
<dbReference type="Gene3D" id="3.50.30.30">
    <property type="match status" value="1"/>
</dbReference>
<protein>
    <recommendedName>
        <fullName evidence="13">PA domain-containing protein</fullName>
    </recommendedName>
</protein>
<name>A0AA88QS41_9ASTE</name>
<reference evidence="14" key="1">
    <citation type="submission" date="2022-12" db="EMBL/GenBank/DDBJ databases">
        <title>Draft genome assemblies for two species of Escallonia (Escalloniales).</title>
        <authorList>
            <person name="Chanderbali A."/>
            <person name="Dervinis C."/>
            <person name="Anghel I."/>
            <person name="Soltis D."/>
            <person name="Soltis P."/>
            <person name="Zapata F."/>
        </authorList>
    </citation>
    <scope>NUCLEOTIDE SEQUENCE</scope>
    <source>
        <strain evidence="14">UCBG92.1500</strain>
        <tissue evidence="14">Leaf</tissue>
    </source>
</reference>
<dbReference type="EMBL" id="JAVXUO010002369">
    <property type="protein sequence ID" value="KAK2973812.1"/>
    <property type="molecule type" value="Genomic_DNA"/>
</dbReference>
<keyword evidence="7" id="KW-0967">Endosome</keyword>
<evidence type="ECO:0000256" key="12">
    <source>
        <dbReference type="SAM" id="SignalP"/>
    </source>
</evidence>
<dbReference type="GO" id="GO:0042500">
    <property type="term" value="F:aspartic endopeptidase activity, intramembrane cleaving"/>
    <property type="evidence" value="ECO:0007669"/>
    <property type="project" value="InterPro"/>
</dbReference>
<evidence type="ECO:0000256" key="3">
    <source>
        <dbReference type="ARBA" id="ARBA00006859"/>
    </source>
</evidence>
<evidence type="ECO:0000256" key="5">
    <source>
        <dbReference type="ARBA" id="ARBA00022692"/>
    </source>
</evidence>
<sequence length="268" mass="27860">MALLSWAVIAITFGVCFFSLSPLIAAADDASHSRPAPPGSSPSCNQPSRLVKVKNWLNGVEGETLAGISASFGATFPTHAKESHRIRAVFSQPLDSCSSFSSKLSGSIALSLRGGCDFTTKAEIAQSGGAAGLVVINDKEDLLEMGCPNNDSTLNITIPVLMISKSGGEALNKSMARGFGGLTARRAGICYTAGSPELRVEGLLVFDPLPFFSAPVGNHHYLPSAGCDIDTSLSLDLLAAINHNQPSLISAAINCATSAISSPYLFSR</sequence>
<evidence type="ECO:0000313" key="15">
    <source>
        <dbReference type="Proteomes" id="UP001187471"/>
    </source>
</evidence>
<dbReference type="GO" id="GO:0033619">
    <property type="term" value="P:membrane protein proteolysis"/>
    <property type="evidence" value="ECO:0007669"/>
    <property type="project" value="TreeGrafter"/>
</dbReference>
<dbReference type="GO" id="GO:0005765">
    <property type="term" value="C:lysosomal membrane"/>
    <property type="evidence" value="ECO:0007669"/>
    <property type="project" value="TreeGrafter"/>
</dbReference>
<keyword evidence="9" id="KW-1133">Transmembrane helix</keyword>
<dbReference type="FunFam" id="3.50.30.30:FF:000007">
    <property type="entry name" value="Signal peptide peptidase-like 3"/>
    <property type="match status" value="1"/>
</dbReference>
<comment type="similarity">
    <text evidence="3">Belongs to the peptidase A22B family.</text>
</comment>
<evidence type="ECO:0000256" key="2">
    <source>
        <dbReference type="ARBA" id="ARBA00004337"/>
    </source>
</evidence>
<keyword evidence="5" id="KW-0812">Transmembrane</keyword>
<keyword evidence="8" id="KW-0378">Hydrolase</keyword>
<keyword evidence="6 12" id="KW-0732">Signal</keyword>
<keyword evidence="15" id="KW-1185">Reference proteome</keyword>
<comment type="caution">
    <text evidence="14">The sequence shown here is derived from an EMBL/GenBank/DDBJ whole genome shotgun (WGS) entry which is preliminary data.</text>
</comment>
<feature type="signal peptide" evidence="12">
    <location>
        <begin position="1"/>
        <end position="26"/>
    </location>
</feature>
<dbReference type="GO" id="GO:0098554">
    <property type="term" value="C:cytoplasmic side of endoplasmic reticulum membrane"/>
    <property type="evidence" value="ECO:0007669"/>
    <property type="project" value="TreeGrafter"/>
</dbReference>
<evidence type="ECO:0000256" key="9">
    <source>
        <dbReference type="ARBA" id="ARBA00022989"/>
    </source>
</evidence>
<dbReference type="PANTHER" id="PTHR12174:SF90">
    <property type="entry name" value="SIGNAL PEPTIDE PEPTIDASE-LIKE 3"/>
    <property type="match status" value="1"/>
</dbReference>
<evidence type="ECO:0000313" key="14">
    <source>
        <dbReference type="EMBL" id="KAK2973812.1"/>
    </source>
</evidence>
<dbReference type="InterPro" id="IPR003137">
    <property type="entry name" value="PA_domain"/>
</dbReference>
<evidence type="ECO:0000256" key="6">
    <source>
        <dbReference type="ARBA" id="ARBA00022729"/>
    </source>
</evidence>
<evidence type="ECO:0000256" key="1">
    <source>
        <dbReference type="ARBA" id="ARBA00003012"/>
    </source>
</evidence>
<dbReference type="PANTHER" id="PTHR12174">
    <property type="entry name" value="SIGNAL PEPTIDE PEPTIDASE"/>
    <property type="match status" value="1"/>
</dbReference>
<dbReference type="InterPro" id="IPR046450">
    <property type="entry name" value="PA_dom_sf"/>
</dbReference>
<evidence type="ECO:0000256" key="10">
    <source>
        <dbReference type="ARBA" id="ARBA00023136"/>
    </source>
</evidence>
<evidence type="ECO:0000256" key="8">
    <source>
        <dbReference type="ARBA" id="ARBA00022801"/>
    </source>
</evidence>
<gene>
    <name evidence="14" type="ORF">RJ640_012282</name>
</gene>
<evidence type="ECO:0000256" key="11">
    <source>
        <dbReference type="ARBA" id="ARBA00023180"/>
    </source>
</evidence>
<feature type="domain" description="PA" evidence="13">
    <location>
        <begin position="96"/>
        <end position="171"/>
    </location>
</feature>
<dbReference type="InterPro" id="IPR007369">
    <property type="entry name" value="Peptidase_A22B_SPP"/>
</dbReference>
<keyword evidence="10" id="KW-0472">Membrane</keyword>
<dbReference type="Proteomes" id="UP001187471">
    <property type="component" value="Unassembled WGS sequence"/>
</dbReference>
<evidence type="ECO:0000256" key="7">
    <source>
        <dbReference type="ARBA" id="ARBA00022753"/>
    </source>
</evidence>
<dbReference type="SUPFAM" id="SSF52025">
    <property type="entry name" value="PA domain"/>
    <property type="match status" value="1"/>
</dbReference>
<dbReference type="AlphaFoldDB" id="A0AA88QS41"/>
<dbReference type="GO" id="GO:0030660">
    <property type="term" value="C:Golgi-associated vesicle membrane"/>
    <property type="evidence" value="ECO:0007669"/>
    <property type="project" value="TreeGrafter"/>
</dbReference>